<evidence type="ECO:0000313" key="3">
    <source>
        <dbReference type="Proteomes" id="UP001220662"/>
    </source>
</evidence>
<protein>
    <submittedName>
        <fullName evidence="2">Phosphotransferase family protein</fullName>
    </submittedName>
</protein>
<dbReference type="PANTHER" id="PTHR21310:SF57">
    <property type="entry name" value="BLR2944 PROTEIN"/>
    <property type="match status" value="1"/>
</dbReference>
<dbReference type="InterPro" id="IPR041726">
    <property type="entry name" value="ACAD10_11_N"/>
</dbReference>
<dbReference type="AlphaFoldDB" id="A0AAW6P9E0"/>
<comment type="caution">
    <text evidence="2">The sequence shown here is derived from an EMBL/GenBank/DDBJ whole genome shotgun (WGS) entry which is preliminary data.</text>
</comment>
<gene>
    <name evidence="2" type="ORF">P3W55_14850</name>
</gene>
<dbReference type="CDD" id="cd05154">
    <property type="entry name" value="ACAD10_11_N-like"/>
    <property type="match status" value="1"/>
</dbReference>
<evidence type="ECO:0000259" key="1">
    <source>
        <dbReference type="Pfam" id="PF01636"/>
    </source>
</evidence>
<reference evidence="2" key="1">
    <citation type="submission" date="2023-03" db="EMBL/GenBank/DDBJ databases">
        <title>Draft assemblies of triclosan tolerant bacteria isolated from returned activated sludge.</title>
        <authorList>
            <person name="Van Hamelsveld S."/>
        </authorList>
    </citation>
    <scope>NUCLEOTIDE SEQUENCE</scope>
    <source>
        <strain evidence="2">GW210015_S63</strain>
    </source>
</reference>
<dbReference type="EMBL" id="JARJLR010000246">
    <property type="protein sequence ID" value="MDF3842988.1"/>
    <property type="molecule type" value="Genomic_DNA"/>
</dbReference>
<dbReference type="InterPro" id="IPR011009">
    <property type="entry name" value="Kinase-like_dom_sf"/>
</dbReference>
<dbReference type="Proteomes" id="UP001220662">
    <property type="component" value="Unassembled WGS sequence"/>
</dbReference>
<proteinExistence type="predicted"/>
<dbReference type="SUPFAM" id="SSF56112">
    <property type="entry name" value="Protein kinase-like (PK-like)"/>
    <property type="match status" value="1"/>
</dbReference>
<dbReference type="InterPro" id="IPR051678">
    <property type="entry name" value="AGP_Transferase"/>
</dbReference>
<accession>A0AAW6P9E0</accession>
<dbReference type="Gene3D" id="3.30.200.20">
    <property type="entry name" value="Phosphorylase Kinase, domain 1"/>
    <property type="match status" value="1"/>
</dbReference>
<name>A0AAW6P9E0_9PSED</name>
<dbReference type="PANTHER" id="PTHR21310">
    <property type="entry name" value="AMINOGLYCOSIDE PHOSPHOTRANSFERASE-RELATED-RELATED"/>
    <property type="match status" value="1"/>
</dbReference>
<dbReference type="Gene3D" id="3.90.1200.10">
    <property type="match status" value="1"/>
</dbReference>
<dbReference type="InterPro" id="IPR002575">
    <property type="entry name" value="Aminoglycoside_PTrfase"/>
</dbReference>
<sequence length="355" mass="39702">MSRHATLADTAPSQNLAEFSRRFIAERTDARQVELRGMRRLGGGAIQENLALDLRIDGGPFAGDQRWVLRTDSTSRLPMSLGRAEEFAVLRAAFSAGVKVPEPLWLHCDNGELGRDFYLMRRIDGNASGRALIRGDLNPQQRAGLLRELGATLAQLHRITPPGAELEFLGSPSGNPALQRVEEYRDLLDRLGRPQPTLEWALRWLEVNAPQDLGYSLVHGDFRTGNYMVDKTRLTGVLDWEFASWSAPEEDLGWFCARCWRFGALEREAGGLGSLEELLDGYRSVGGRAPQAEHLAYWRIMASVRWAVIALFQAQRHLSGEQPSLELALTGRMLPEIELDLLDEIAALDKEPRHA</sequence>
<feature type="domain" description="Aminoglycoside phosphotransferase" evidence="1">
    <location>
        <begin position="63"/>
        <end position="283"/>
    </location>
</feature>
<evidence type="ECO:0000313" key="2">
    <source>
        <dbReference type="EMBL" id="MDF3842988.1"/>
    </source>
</evidence>
<dbReference type="RefSeq" id="WP_276214842.1">
    <property type="nucleotide sequence ID" value="NZ_JARJLR010000246.1"/>
</dbReference>
<dbReference type="Pfam" id="PF01636">
    <property type="entry name" value="APH"/>
    <property type="match status" value="1"/>
</dbReference>
<organism evidence="2 3">
    <name type="scientific">Pseudomonas citronellolis</name>
    <dbReference type="NCBI Taxonomy" id="53408"/>
    <lineage>
        <taxon>Bacteria</taxon>
        <taxon>Pseudomonadati</taxon>
        <taxon>Pseudomonadota</taxon>
        <taxon>Gammaproteobacteria</taxon>
        <taxon>Pseudomonadales</taxon>
        <taxon>Pseudomonadaceae</taxon>
        <taxon>Pseudomonas</taxon>
    </lineage>
</organism>